<reference evidence="1" key="1">
    <citation type="submission" date="2020-02" db="EMBL/GenBank/DDBJ databases">
        <authorList>
            <person name="Meier V. D."/>
        </authorList>
    </citation>
    <scope>NUCLEOTIDE SEQUENCE</scope>
    <source>
        <strain evidence="1">AVDCRST_MAG77</strain>
    </source>
</reference>
<sequence>MKIRAVTVGAPVSAPLDVRLIGRAAGIATSVAEALAGAGYEVQTVRLATPPLERVLGEGDAAKRCVQVAVELDSLSQEAGFGYVTLGALDTFANDSKMLLEAVPEVIASTQTVFCAASVGSRRQGINLGGARACGELVARVGAQTEDGFGNLRFAALANCSPHIPFFPAAYHDGGDRLTVGIALEAADVAVEAFEGAGTLQEAQERLCRRLAGATAEVELRVRQAIGVRRDVEVTGVDLSLAPFPADDRSIAHAFERLGLPAFGAHGTLFTASFLTGCLQQVWESTSGQARGEKRFGFSGLMLPVLEDSVLAARAAEGRFGVDSLLLYSAVCGLGLDTVPLPGDTSPEELGAIILDMAALAVRLDKPLTARLFPVPGKRAGDPVSWDFAFFAPSRVLPVRGMGLGGVLAATAAYNPAL</sequence>
<gene>
    <name evidence="1" type="ORF">AVDCRST_MAG77-1793</name>
</gene>
<dbReference type="SUPFAM" id="SSF51998">
    <property type="entry name" value="PFL-like glycyl radical enzymes"/>
    <property type="match status" value="1"/>
</dbReference>
<dbReference type="PANTHER" id="PTHR37560:SF2">
    <property type="entry name" value="DUF711 DOMAIN-CONTAINING PROTEIN"/>
    <property type="match status" value="1"/>
</dbReference>
<protein>
    <recommendedName>
        <fullName evidence="2">DUF711 family protein</fullName>
    </recommendedName>
</protein>
<proteinExistence type="predicted"/>
<accession>A0A6J4I8J9</accession>
<dbReference type="AlphaFoldDB" id="A0A6J4I8J9"/>
<evidence type="ECO:0008006" key="2">
    <source>
        <dbReference type="Google" id="ProtNLM"/>
    </source>
</evidence>
<dbReference type="Pfam" id="PF05167">
    <property type="entry name" value="DUF711"/>
    <property type="match status" value="1"/>
</dbReference>
<organism evidence="1">
    <name type="scientific">uncultured Chloroflexota bacterium</name>
    <dbReference type="NCBI Taxonomy" id="166587"/>
    <lineage>
        <taxon>Bacteria</taxon>
        <taxon>Bacillati</taxon>
        <taxon>Chloroflexota</taxon>
        <taxon>environmental samples</taxon>
    </lineage>
</organism>
<dbReference type="PANTHER" id="PTHR37560">
    <property type="entry name" value="UPF0210 PROTEIN SPR0218"/>
    <property type="match status" value="1"/>
</dbReference>
<dbReference type="InterPro" id="IPR007841">
    <property type="entry name" value="UPF0210"/>
</dbReference>
<dbReference type="EMBL" id="CADCTC010000105">
    <property type="protein sequence ID" value="CAA9243179.1"/>
    <property type="molecule type" value="Genomic_DNA"/>
</dbReference>
<dbReference type="Gene3D" id="3.20.70.20">
    <property type="match status" value="1"/>
</dbReference>
<evidence type="ECO:0000313" key="1">
    <source>
        <dbReference type="EMBL" id="CAA9243179.1"/>
    </source>
</evidence>
<dbReference type="SMR" id="A0A6J4I8J9"/>
<name>A0A6J4I8J9_9CHLR</name>